<keyword evidence="1" id="KW-0472">Membrane</keyword>
<dbReference type="KEGG" id="aqt:FN924_13600"/>
<accession>A0A516KIB1</accession>
<evidence type="ECO:0000313" key="3">
    <source>
        <dbReference type="Proteomes" id="UP000315215"/>
    </source>
</evidence>
<protein>
    <submittedName>
        <fullName evidence="2">Uncharacterized protein</fullName>
    </submittedName>
</protein>
<keyword evidence="1" id="KW-0812">Transmembrane</keyword>
<evidence type="ECO:0000313" key="2">
    <source>
        <dbReference type="EMBL" id="QDP41133.1"/>
    </source>
</evidence>
<keyword evidence="3" id="KW-1185">Reference proteome</keyword>
<reference evidence="2 3" key="1">
    <citation type="submission" date="2019-07" db="EMBL/GenBank/DDBJ databases">
        <authorList>
            <person name="Li J."/>
        </authorList>
    </citation>
    <scope>NUCLEOTIDE SEQUENCE [LARGE SCALE GENOMIC DNA]</scope>
    <source>
        <strain evidence="2 3">TKL69</strain>
    </source>
</reference>
<organism evidence="2 3">
    <name type="scientific">Radiobacillus deserti</name>
    <dbReference type="NCBI Taxonomy" id="2594883"/>
    <lineage>
        <taxon>Bacteria</taxon>
        <taxon>Bacillati</taxon>
        <taxon>Bacillota</taxon>
        <taxon>Bacilli</taxon>
        <taxon>Bacillales</taxon>
        <taxon>Bacillaceae</taxon>
        <taxon>Radiobacillus</taxon>
    </lineage>
</organism>
<proteinExistence type="predicted"/>
<dbReference type="AlphaFoldDB" id="A0A516KIB1"/>
<dbReference type="EMBL" id="CP041666">
    <property type="protein sequence ID" value="QDP41133.1"/>
    <property type="molecule type" value="Genomic_DNA"/>
</dbReference>
<sequence>MKKILIAIFVILVIVLVYYFTNEKWEKEKEAIFGIYDKLWAMEDEIVSTSYHNNELSIGVSDQVTKARIKEIKEEIQTQLTERGIMSQLAYL</sequence>
<evidence type="ECO:0000256" key="1">
    <source>
        <dbReference type="SAM" id="Phobius"/>
    </source>
</evidence>
<keyword evidence="1" id="KW-1133">Transmembrane helix</keyword>
<name>A0A516KIB1_9BACI</name>
<feature type="transmembrane region" description="Helical" evidence="1">
    <location>
        <begin position="6"/>
        <end position="21"/>
    </location>
</feature>
<dbReference type="Proteomes" id="UP000315215">
    <property type="component" value="Chromosome"/>
</dbReference>
<dbReference type="RefSeq" id="WP_143895366.1">
    <property type="nucleotide sequence ID" value="NZ_CP041666.1"/>
</dbReference>
<gene>
    <name evidence="2" type="ORF">FN924_13600</name>
</gene>